<evidence type="ECO:0000313" key="3">
    <source>
        <dbReference type="Proteomes" id="UP001596145"/>
    </source>
</evidence>
<feature type="domain" description="DUF8128" evidence="1">
    <location>
        <begin position="5"/>
        <end position="321"/>
    </location>
</feature>
<comment type="caution">
    <text evidence="2">The sequence shown here is derived from an EMBL/GenBank/DDBJ whole genome shotgun (WGS) entry which is preliminary data.</text>
</comment>
<protein>
    <recommendedName>
        <fullName evidence="1">DUF8128 domain-containing protein</fullName>
    </recommendedName>
</protein>
<dbReference type="RefSeq" id="WP_122103837.1">
    <property type="nucleotide sequence ID" value="NZ_JBHSKV010000001.1"/>
</dbReference>
<dbReference type="Pfam" id="PF26449">
    <property type="entry name" value="DUF8128"/>
    <property type="match status" value="1"/>
</dbReference>
<accession>A0ABD5QMJ3</accession>
<dbReference type="InterPro" id="IPR058441">
    <property type="entry name" value="DUF8128"/>
</dbReference>
<evidence type="ECO:0000259" key="1">
    <source>
        <dbReference type="Pfam" id="PF26449"/>
    </source>
</evidence>
<name>A0ABD5QMJ3_9EURY</name>
<dbReference type="AlphaFoldDB" id="A0ABD5QMJ3"/>
<reference evidence="2 3" key="1">
    <citation type="journal article" date="2019" name="Int. J. Syst. Evol. Microbiol.">
        <title>The Global Catalogue of Microorganisms (GCM) 10K type strain sequencing project: providing services to taxonomists for standard genome sequencing and annotation.</title>
        <authorList>
            <consortium name="The Broad Institute Genomics Platform"/>
            <consortium name="The Broad Institute Genome Sequencing Center for Infectious Disease"/>
            <person name="Wu L."/>
            <person name="Ma J."/>
        </authorList>
    </citation>
    <scope>NUCLEOTIDE SEQUENCE [LARGE SCALE GENOMIC DNA]</scope>
    <source>
        <strain evidence="2 3">CGMCC 1.16026</strain>
    </source>
</reference>
<sequence length="323" mass="36578">MIRDRLFTSAVELDEDQARYLRAGSGGQAVEVHPPRAQSISATLNQFTKTIYEPQTKWFGVKNTSPVAAFEIRRTVPDQVSMQFIVPTKRLERKVRTQLENEVPGVGFSDGTLQLPISEGCTVGGGLLEPGCRDWYPLETGFNSPPNNSVLSALHRHAMQNSQFVIQILFQPVVGRPVRSWWWTRRAYQRIGYLRKEKEKLWGSRSATPREKQQANAVEAKAGSPRFNVSIRFLIVNGGEYTRSRVKELSGAFNVFENPETGQYLNATTVQTLRKRSLLRFVDAVGQRDFQGWGRRFQATTEELASLISIPDIDQQNIQYNTA</sequence>
<gene>
    <name evidence="2" type="ORF">ACFPJA_02015</name>
</gene>
<proteinExistence type="predicted"/>
<organism evidence="2 3">
    <name type="scientific">Halorubrum glutamatedens</name>
    <dbReference type="NCBI Taxonomy" id="2707018"/>
    <lineage>
        <taxon>Archaea</taxon>
        <taxon>Methanobacteriati</taxon>
        <taxon>Methanobacteriota</taxon>
        <taxon>Stenosarchaea group</taxon>
        <taxon>Halobacteria</taxon>
        <taxon>Halobacteriales</taxon>
        <taxon>Haloferacaceae</taxon>
        <taxon>Halorubrum</taxon>
    </lineage>
</organism>
<dbReference type="EMBL" id="JBHSKV010000001">
    <property type="protein sequence ID" value="MFC5133505.1"/>
    <property type="molecule type" value="Genomic_DNA"/>
</dbReference>
<keyword evidence="3" id="KW-1185">Reference proteome</keyword>
<dbReference type="Proteomes" id="UP001596145">
    <property type="component" value="Unassembled WGS sequence"/>
</dbReference>
<evidence type="ECO:0000313" key="2">
    <source>
        <dbReference type="EMBL" id="MFC5133505.1"/>
    </source>
</evidence>